<comment type="caution">
    <text evidence="1">The sequence shown here is derived from an EMBL/GenBank/DDBJ whole genome shotgun (WGS) entry which is preliminary data.</text>
</comment>
<gene>
    <name evidence="1" type="ORF">T4C_5427</name>
</gene>
<evidence type="ECO:0000313" key="2">
    <source>
        <dbReference type="Proteomes" id="UP000054826"/>
    </source>
</evidence>
<organism evidence="1 2">
    <name type="scientific">Trichinella pseudospiralis</name>
    <name type="common">Parasitic roundworm</name>
    <dbReference type="NCBI Taxonomy" id="6337"/>
    <lineage>
        <taxon>Eukaryota</taxon>
        <taxon>Metazoa</taxon>
        <taxon>Ecdysozoa</taxon>
        <taxon>Nematoda</taxon>
        <taxon>Enoplea</taxon>
        <taxon>Dorylaimia</taxon>
        <taxon>Trichinellida</taxon>
        <taxon>Trichinellidae</taxon>
        <taxon>Trichinella</taxon>
    </lineage>
</organism>
<dbReference type="Proteomes" id="UP000054826">
    <property type="component" value="Unassembled WGS sequence"/>
</dbReference>
<protein>
    <submittedName>
        <fullName evidence="1">Uncharacterized protein</fullName>
    </submittedName>
</protein>
<dbReference type="AlphaFoldDB" id="A0A0V1JZ43"/>
<accession>A0A0V1JZ43</accession>
<reference evidence="1 2" key="1">
    <citation type="submission" date="2015-01" db="EMBL/GenBank/DDBJ databases">
        <title>Evolution of Trichinella species and genotypes.</title>
        <authorList>
            <person name="Korhonen P.K."/>
            <person name="Edoardo P."/>
            <person name="Giuseppe L.R."/>
            <person name="Gasser R.B."/>
        </authorList>
    </citation>
    <scope>NUCLEOTIDE SEQUENCE [LARGE SCALE GENOMIC DNA]</scope>
    <source>
        <strain evidence="1">ISS176</strain>
    </source>
</reference>
<sequence>MAAWSLEITVRTNNCPCFSRYVPIASGHLLTLTPNFSFDILSKNEIVRCNSTKRSGGWRETGGEPLERNEQHTLLILVRHLGATSDDDNDNLHIEEKANARIQHLLCRPFYLANDQLVKSNNFKHMILLIKCLQNGVNTELKTLCFSSAIRNAS</sequence>
<name>A0A0V1JZ43_TRIPS</name>
<proteinExistence type="predicted"/>
<evidence type="ECO:0000313" key="1">
    <source>
        <dbReference type="EMBL" id="KRZ40204.1"/>
    </source>
</evidence>
<dbReference type="EMBL" id="JYDV01000029">
    <property type="protein sequence ID" value="KRZ40204.1"/>
    <property type="molecule type" value="Genomic_DNA"/>
</dbReference>